<protein>
    <recommendedName>
        <fullName evidence="5">Phosphohydrolase</fullName>
    </recommendedName>
</protein>
<evidence type="ECO:0000313" key="2">
    <source>
        <dbReference type="EMBL" id="MBB5474717.1"/>
    </source>
</evidence>
<reference evidence="1 3" key="1">
    <citation type="submission" date="2019-07" db="EMBL/GenBank/DDBJ databases">
        <title>Whole genome shotgun sequence of Cellulomonas hominis NBRC 16055.</title>
        <authorList>
            <person name="Hosoyama A."/>
            <person name="Uohara A."/>
            <person name="Ohji S."/>
            <person name="Ichikawa N."/>
        </authorList>
    </citation>
    <scope>NUCLEOTIDE SEQUENCE [LARGE SCALE GENOMIC DNA]</scope>
    <source>
        <strain evidence="1 3">NBRC 16055</strain>
    </source>
</reference>
<evidence type="ECO:0000313" key="4">
    <source>
        <dbReference type="Proteomes" id="UP000564629"/>
    </source>
</evidence>
<name>A0A511FH98_9CELL</name>
<organism evidence="1 3">
    <name type="scientific">Cellulomonas hominis</name>
    <dbReference type="NCBI Taxonomy" id="156981"/>
    <lineage>
        <taxon>Bacteria</taxon>
        <taxon>Bacillati</taxon>
        <taxon>Actinomycetota</taxon>
        <taxon>Actinomycetes</taxon>
        <taxon>Micrococcales</taxon>
        <taxon>Cellulomonadaceae</taxon>
        <taxon>Cellulomonas</taxon>
    </lineage>
</organism>
<dbReference type="EMBL" id="BJVQ01000088">
    <property type="protein sequence ID" value="GEL48581.1"/>
    <property type="molecule type" value="Genomic_DNA"/>
</dbReference>
<dbReference type="AlphaFoldDB" id="A0A511FH98"/>
<proteinExistence type="predicted"/>
<evidence type="ECO:0000313" key="1">
    <source>
        <dbReference type="EMBL" id="GEL48581.1"/>
    </source>
</evidence>
<sequence length="186" mass="21229">MPQTRTGDWMQTYTGRQFWPLDPRPEEVDPRDIAHALAYQCRYNGMTREHYSVAEHCLLMSWAVPVRDQLHALLHDATEAYIGDMIRPLKNHVPAFRDIEDVVWKAIAERFGISAQIPSSVHDADIRICLDERAALLSEPPAPWDTEALGTLGVDIGPLPAQEAERRYLDRLYSLLVREDAEPAWA</sequence>
<keyword evidence="3" id="KW-1185">Reference proteome</keyword>
<dbReference type="Gene3D" id="1.10.3210.10">
    <property type="entry name" value="Hypothetical protein af1432"/>
    <property type="match status" value="1"/>
</dbReference>
<comment type="caution">
    <text evidence="1">The sequence shown here is derived from an EMBL/GenBank/DDBJ whole genome shotgun (WGS) entry which is preliminary data.</text>
</comment>
<dbReference type="SUPFAM" id="SSF109604">
    <property type="entry name" value="HD-domain/PDEase-like"/>
    <property type="match status" value="1"/>
</dbReference>
<evidence type="ECO:0008006" key="5">
    <source>
        <dbReference type="Google" id="ProtNLM"/>
    </source>
</evidence>
<dbReference type="OrthoDB" id="9800233at2"/>
<dbReference type="Proteomes" id="UP000564629">
    <property type="component" value="Unassembled WGS sequence"/>
</dbReference>
<dbReference type="EMBL" id="JACHDN010000001">
    <property type="protein sequence ID" value="MBB5474717.1"/>
    <property type="molecule type" value="Genomic_DNA"/>
</dbReference>
<dbReference type="RefSeq" id="WP_146840564.1">
    <property type="nucleotide sequence ID" value="NZ_BJVQ01000088.1"/>
</dbReference>
<evidence type="ECO:0000313" key="3">
    <source>
        <dbReference type="Proteomes" id="UP000321723"/>
    </source>
</evidence>
<reference evidence="2 4" key="2">
    <citation type="submission" date="2020-08" db="EMBL/GenBank/DDBJ databases">
        <title>Sequencing the genomes of 1000 actinobacteria strains.</title>
        <authorList>
            <person name="Klenk H.-P."/>
        </authorList>
    </citation>
    <scope>NUCLEOTIDE SEQUENCE [LARGE SCALE GENOMIC DNA]</scope>
    <source>
        <strain evidence="2 4">DSM 9581</strain>
    </source>
</reference>
<gene>
    <name evidence="1" type="ORF">CHO01_36970</name>
    <name evidence="2" type="ORF">HNR08_003453</name>
</gene>
<accession>A0A511FH98</accession>
<dbReference type="Proteomes" id="UP000321723">
    <property type="component" value="Unassembled WGS sequence"/>
</dbReference>